<keyword evidence="3" id="KW-0862">Zinc</keyword>
<evidence type="ECO:0000313" key="7">
    <source>
        <dbReference type="EMBL" id="GGB75297.1"/>
    </source>
</evidence>
<dbReference type="Pfam" id="PF01475">
    <property type="entry name" value="FUR"/>
    <property type="match status" value="1"/>
</dbReference>
<dbReference type="SUPFAM" id="SSF46785">
    <property type="entry name" value="Winged helix' DNA-binding domain"/>
    <property type="match status" value="1"/>
</dbReference>
<dbReference type="PANTHER" id="PTHR33202:SF6">
    <property type="entry name" value="ZINC UPTAKE REGULATION PROTEIN"/>
    <property type="match status" value="1"/>
</dbReference>
<keyword evidence="8" id="KW-1185">Reference proteome</keyword>
<organism evidence="7 8">
    <name type="scientific">Shewanella inventionis</name>
    <dbReference type="NCBI Taxonomy" id="1738770"/>
    <lineage>
        <taxon>Bacteria</taxon>
        <taxon>Pseudomonadati</taxon>
        <taxon>Pseudomonadota</taxon>
        <taxon>Gammaproteobacteria</taxon>
        <taxon>Alteromonadales</taxon>
        <taxon>Shewanellaceae</taxon>
        <taxon>Shewanella</taxon>
    </lineage>
</organism>
<keyword evidence="5" id="KW-0238">DNA-binding</keyword>
<dbReference type="RefSeq" id="WP_188741016.1">
    <property type="nucleotide sequence ID" value="NZ_BMII01000051.1"/>
</dbReference>
<dbReference type="InterPro" id="IPR002481">
    <property type="entry name" value="FUR"/>
</dbReference>
<dbReference type="EMBL" id="BMII01000051">
    <property type="protein sequence ID" value="GGB75297.1"/>
    <property type="molecule type" value="Genomic_DNA"/>
</dbReference>
<evidence type="ECO:0000256" key="5">
    <source>
        <dbReference type="ARBA" id="ARBA00023125"/>
    </source>
</evidence>
<evidence type="ECO:0000256" key="6">
    <source>
        <dbReference type="ARBA" id="ARBA00023163"/>
    </source>
</evidence>
<name>A0ABQ1JQU2_9GAMM</name>
<dbReference type="InterPro" id="IPR036390">
    <property type="entry name" value="WH_DNA-bd_sf"/>
</dbReference>
<dbReference type="InterPro" id="IPR043135">
    <property type="entry name" value="Fur_C"/>
</dbReference>
<dbReference type="PANTHER" id="PTHR33202">
    <property type="entry name" value="ZINC UPTAKE REGULATION PROTEIN"/>
    <property type="match status" value="1"/>
</dbReference>
<gene>
    <name evidence="7" type="ORF">GCM10011607_39530</name>
</gene>
<keyword evidence="4" id="KW-0805">Transcription regulation</keyword>
<sequence>MPSADHAATFAKAEKICHDNGVKLTVKRKNVLGVLLNSDKPLSAYEIADIYRTTHHETLAPMSVYRMLDILSELPLVHKLSSENKYLACSHITCSHTHQVPQFLICKSCGKVAEKGIQGSVIDALKESIKLADFQLLNSQIELQCICNDCAKSSSS</sequence>
<evidence type="ECO:0000256" key="4">
    <source>
        <dbReference type="ARBA" id="ARBA00023015"/>
    </source>
</evidence>
<evidence type="ECO:0000313" key="8">
    <source>
        <dbReference type="Proteomes" id="UP000617555"/>
    </source>
</evidence>
<dbReference type="Gene3D" id="3.30.1490.190">
    <property type="match status" value="1"/>
</dbReference>
<protein>
    <submittedName>
        <fullName evidence="7">Transcriptional repressor</fullName>
    </submittedName>
</protein>
<evidence type="ECO:0000256" key="2">
    <source>
        <dbReference type="ARBA" id="ARBA00022491"/>
    </source>
</evidence>
<proteinExistence type="inferred from homology"/>
<keyword evidence="6" id="KW-0804">Transcription</keyword>
<comment type="caution">
    <text evidence="7">The sequence shown here is derived from an EMBL/GenBank/DDBJ whole genome shotgun (WGS) entry which is preliminary data.</text>
</comment>
<comment type="similarity">
    <text evidence="1">Belongs to the Fur family.</text>
</comment>
<reference evidence="8" key="1">
    <citation type="journal article" date="2019" name="Int. J. Syst. Evol. Microbiol.">
        <title>The Global Catalogue of Microorganisms (GCM) 10K type strain sequencing project: providing services to taxonomists for standard genome sequencing and annotation.</title>
        <authorList>
            <consortium name="The Broad Institute Genomics Platform"/>
            <consortium name="The Broad Institute Genome Sequencing Center for Infectious Disease"/>
            <person name="Wu L."/>
            <person name="Ma J."/>
        </authorList>
    </citation>
    <scope>NUCLEOTIDE SEQUENCE [LARGE SCALE GENOMIC DNA]</scope>
    <source>
        <strain evidence="8">CGMCC 1.15339</strain>
    </source>
</reference>
<evidence type="ECO:0000256" key="3">
    <source>
        <dbReference type="ARBA" id="ARBA00022833"/>
    </source>
</evidence>
<dbReference type="Gene3D" id="1.10.10.10">
    <property type="entry name" value="Winged helix-like DNA-binding domain superfamily/Winged helix DNA-binding domain"/>
    <property type="match status" value="1"/>
</dbReference>
<dbReference type="InterPro" id="IPR036388">
    <property type="entry name" value="WH-like_DNA-bd_sf"/>
</dbReference>
<dbReference type="Proteomes" id="UP000617555">
    <property type="component" value="Unassembled WGS sequence"/>
</dbReference>
<evidence type="ECO:0000256" key="1">
    <source>
        <dbReference type="ARBA" id="ARBA00007957"/>
    </source>
</evidence>
<accession>A0ABQ1JQU2</accession>
<keyword evidence="2" id="KW-0678">Repressor</keyword>